<evidence type="ECO:0000313" key="4">
    <source>
        <dbReference type="EMBL" id="KPM43858.1"/>
    </source>
</evidence>
<evidence type="ECO:0000259" key="3">
    <source>
        <dbReference type="Pfam" id="PF03435"/>
    </source>
</evidence>
<proteinExistence type="inferred from homology"/>
<evidence type="ECO:0000256" key="1">
    <source>
        <dbReference type="ARBA" id="ARBA00038048"/>
    </source>
</evidence>
<organism evidence="4 5">
    <name type="scientific">Neonectria ditissima</name>
    <dbReference type="NCBI Taxonomy" id="78410"/>
    <lineage>
        <taxon>Eukaryota</taxon>
        <taxon>Fungi</taxon>
        <taxon>Dikarya</taxon>
        <taxon>Ascomycota</taxon>
        <taxon>Pezizomycotina</taxon>
        <taxon>Sordariomycetes</taxon>
        <taxon>Hypocreomycetidae</taxon>
        <taxon>Hypocreales</taxon>
        <taxon>Nectriaceae</taxon>
        <taxon>Neonectria</taxon>
    </lineage>
</organism>
<name>A0A0P7B1Y5_9HYPO</name>
<evidence type="ECO:0000256" key="2">
    <source>
        <dbReference type="SAM" id="Phobius"/>
    </source>
</evidence>
<evidence type="ECO:0000313" key="5">
    <source>
        <dbReference type="Proteomes" id="UP000050424"/>
    </source>
</evidence>
<dbReference type="GO" id="GO:0005739">
    <property type="term" value="C:mitochondrion"/>
    <property type="evidence" value="ECO:0007669"/>
    <property type="project" value="TreeGrafter"/>
</dbReference>
<dbReference type="OrthoDB" id="10268090at2759"/>
<dbReference type="Gene3D" id="3.40.50.720">
    <property type="entry name" value="NAD(P)-binding Rossmann-like Domain"/>
    <property type="match status" value="1"/>
</dbReference>
<dbReference type="InterPro" id="IPR036291">
    <property type="entry name" value="NAD(P)-bd_dom_sf"/>
</dbReference>
<keyword evidence="2" id="KW-0472">Membrane</keyword>
<dbReference type="GO" id="GO:0005811">
    <property type="term" value="C:lipid droplet"/>
    <property type="evidence" value="ECO:0007669"/>
    <property type="project" value="TreeGrafter"/>
</dbReference>
<keyword evidence="2" id="KW-0812">Transmembrane</keyword>
<reference evidence="4 5" key="1">
    <citation type="submission" date="2015-09" db="EMBL/GenBank/DDBJ databases">
        <title>Draft genome of a European isolate of the apple canker pathogen Neonectria ditissima.</title>
        <authorList>
            <person name="Gomez-Cortecero A."/>
            <person name="Harrison R.J."/>
            <person name="Armitage A.D."/>
        </authorList>
    </citation>
    <scope>NUCLEOTIDE SEQUENCE [LARGE SCALE GENOMIC DNA]</scope>
    <source>
        <strain evidence="4 5">R09/05</strain>
    </source>
</reference>
<protein>
    <recommendedName>
        <fullName evidence="3">Saccharopine dehydrogenase NADP binding domain-containing protein</fullName>
    </recommendedName>
</protein>
<feature type="domain" description="Saccharopine dehydrogenase NADP binding" evidence="3">
    <location>
        <begin position="7"/>
        <end position="135"/>
    </location>
</feature>
<dbReference type="InterPro" id="IPR005097">
    <property type="entry name" value="Sacchrp_dh_NADP-bd"/>
</dbReference>
<comment type="similarity">
    <text evidence="1">Belongs to the saccharopine dehydrogenase family.</text>
</comment>
<dbReference type="PANTHER" id="PTHR12286:SF5">
    <property type="entry name" value="SACCHAROPINE DEHYDROGENASE-LIKE OXIDOREDUCTASE"/>
    <property type="match status" value="1"/>
</dbReference>
<dbReference type="Pfam" id="PF03435">
    <property type="entry name" value="Sacchrp_dh_NADP"/>
    <property type="match status" value="1"/>
</dbReference>
<dbReference type="InterPro" id="IPR051276">
    <property type="entry name" value="Saccharopine_DH-like_oxidrdct"/>
</dbReference>
<feature type="transmembrane region" description="Helical" evidence="2">
    <location>
        <begin position="280"/>
        <end position="302"/>
    </location>
</feature>
<dbReference type="EMBL" id="LKCW01000026">
    <property type="protein sequence ID" value="KPM43858.1"/>
    <property type="molecule type" value="Genomic_DNA"/>
</dbReference>
<keyword evidence="5" id="KW-1185">Reference proteome</keyword>
<sequence length="414" mass="43462">MEPQTDIVLLGATGYTGRLCAAYMAKALPAGTTWVLAGRSEAKLKAVAEELEYGDAGKCGVYALDLTSDVAIAELARSARVVVNVIGPYASSCGSAVIKACAENGTDYIDCNGEIPWLQDMISQYDKTAQASGAKIIPTAGWGAVPADLSAYLAAQHIRRAFAQPTREVLVSLNAVRGGFSGGSINSLCDLAGLYGGARIAASSAPFALAPRRPASVSPRGVLPGPNVFGVRDASVASTQAEIETAIVGRSWGLYAGAADGDGYGPDFYFSSRMRFSSGLAAWAFRFGYLLLTAALTHSALLRTFVSKRLFPAGTGPSAEAREGNYFKYRTVAVADTPKDSPVRRVEVHFVYDGDPYVFTGVSLTEAALLLLQGGTPAHERGGILTPALLGEKFVARLTRPEAGVKVEVKTMKS</sequence>
<dbReference type="AlphaFoldDB" id="A0A0P7B1Y5"/>
<dbReference type="Proteomes" id="UP000050424">
    <property type="component" value="Unassembled WGS sequence"/>
</dbReference>
<comment type="caution">
    <text evidence="4">The sequence shown here is derived from an EMBL/GenBank/DDBJ whole genome shotgun (WGS) entry which is preliminary data.</text>
</comment>
<dbReference type="GO" id="GO:0009247">
    <property type="term" value="P:glycolipid biosynthetic process"/>
    <property type="evidence" value="ECO:0007669"/>
    <property type="project" value="TreeGrafter"/>
</dbReference>
<dbReference type="SUPFAM" id="SSF51735">
    <property type="entry name" value="NAD(P)-binding Rossmann-fold domains"/>
    <property type="match status" value="1"/>
</dbReference>
<gene>
    <name evidence="4" type="ORF">AK830_g2676</name>
</gene>
<accession>A0A0P7B1Y5</accession>
<dbReference type="PANTHER" id="PTHR12286">
    <property type="entry name" value="SACCHAROPINE DEHYDROGENASE-LIKE OXIDOREDUCTASE"/>
    <property type="match status" value="1"/>
</dbReference>
<dbReference type="GO" id="GO:0005886">
    <property type="term" value="C:plasma membrane"/>
    <property type="evidence" value="ECO:0007669"/>
    <property type="project" value="TreeGrafter"/>
</dbReference>
<keyword evidence="2" id="KW-1133">Transmembrane helix</keyword>